<evidence type="ECO:0000313" key="1">
    <source>
        <dbReference type="EMBL" id="JAD23285.1"/>
    </source>
</evidence>
<proteinExistence type="predicted"/>
<organism evidence="1">
    <name type="scientific">Arundo donax</name>
    <name type="common">Giant reed</name>
    <name type="synonym">Donax arundinaceus</name>
    <dbReference type="NCBI Taxonomy" id="35708"/>
    <lineage>
        <taxon>Eukaryota</taxon>
        <taxon>Viridiplantae</taxon>
        <taxon>Streptophyta</taxon>
        <taxon>Embryophyta</taxon>
        <taxon>Tracheophyta</taxon>
        <taxon>Spermatophyta</taxon>
        <taxon>Magnoliopsida</taxon>
        <taxon>Liliopsida</taxon>
        <taxon>Poales</taxon>
        <taxon>Poaceae</taxon>
        <taxon>PACMAD clade</taxon>
        <taxon>Arundinoideae</taxon>
        <taxon>Arundineae</taxon>
        <taxon>Arundo</taxon>
    </lineage>
</organism>
<dbReference type="AlphaFoldDB" id="A0A0A8YCP0"/>
<name>A0A0A8YCP0_ARUDO</name>
<reference evidence="1" key="2">
    <citation type="journal article" date="2015" name="Data Brief">
        <title>Shoot transcriptome of the giant reed, Arundo donax.</title>
        <authorList>
            <person name="Barrero R.A."/>
            <person name="Guerrero F.D."/>
            <person name="Moolhuijzen P."/>
            <person name="Goolsby J.A."/>
            <person name="Tidwell J."/>
            <person name="Bellgard S.E."/>
            <person name="Bellgard M.I."/>
        </authorList>
    </citation>
    <scope>NUCLEOTIDE SEQUENCE</scope>
    <source>
        <tissue evidence="1">Shoot tissue taken approximately 20 cm above the soil surface</tissue>
    </source>
</reference>
<reference evidence="1" key="1">
    <citation type="submission" date="2014-09" db="EMBL/GenBank/DDBJ databases">
        <authorList>
            <person name="Magalhaes I.L.F."/>
            <person name="Oliveira U."/>
            <person name="Santos F.R."/>
            <person name="Vidigal T.H.D.A."/>
            <person name="Brescovit A.D."/>
            <person name="Santos A.J."/>
        </authorList>
    </citation>
    <scope>NUCLEOTIDE SEQUENCE</scope>
    <source>
        <tissue evidence="1">Shoot tissue taken approximately 20 cm above the soil surface</tissue>
    </source>
</reference>
<sequence>MHPSILLCKIRMTMCLIGL</sequence>
<protein>
    <submittedName>
        <fullName evidence="1">Uncharacterized protein</fullName>
    </submittedName>
</protein>
<dbReference type="EMBL" id="GBRH01274610">
    <property type="protein sequence ID" value="JAD23285.1"/>
    <property type="molecule type" value="Transcribed_RNA"/>
</dbReference>
<accession>A0A0A8YCP0</accession>